<dbReference type="GO" id="GO:0008839">
    <property type="term" value="F:4-hydroxy-tetrahydrodipicolinate reductase"/>
    <property type="evidence" value="ECO:0007669"/>
    <property type="project" value="UniProtKB-UniRule"/>
</dbReference>
<feature type="binding site" evidence="12">
    <location>
        <position position="136"/>
    </location>
    <ligand>
        <name>(S)-2,3,4,5-tetrahydrodipicolinate</name>
        <dbReference type="ChEBI" id="CHEBI:16845"/>
    </ligand>
</feature>
<comment type="caution">
    <text evidence="12">Lacks conserved residue(s) required for the propagation of feature annotation.</text>
</comment>
<reference evidence="20 21" key="1">
    <citation type="submission" date="2018-08" db="EMBL/GenBank/DDBJ databases">
        <title>A genome reference for cultivated species of the human gut microbiota.</title>
        <authorList>
            <person name="Zou Y."/>
            <person name="Xue W."/>
            <person name="Luo G."/>
        </authorList>
    </citation>
    <scope>NUCLEOTIDE SEQUENCE [LARGE SCALE GENOMIC DNA]</scope>
    <source>
        <strain evidence="18 20">AF14-6AC</strain>
        <strain evidence="17 21">AF16-14</strain>
        <strain evidence="19 22">OF03-11</strain>
    </source>
</reference>
<evidence type="ECO:0000259" key="14">
    <source>
        <dbReference type="Pfam" id="PF05173"/>
    </source>
</evidence>
<feature type="domain" description="Dihydrodipicolinate reductase C-terminal" evidence="14">
    <location>
        <begin position="106"/>
        <end position="238"/>
    </location>
</feature>
<evidence type="ECO:0000256" key="4">
    <source>
        <dbReference type="ARBA" id="ARBA00022915"/>
    </source>
</evidence>
<dbReference type="RefSeq" id="WP_013610743.1">
    <property type="nucleotide sequence ID" value="NZ_BAABYK010000001.1"/>
</dbReference>
<comment type="caution">
    <text evidence="12">Was originally thought to be a dihydrodipicolinate reductase (DHDPR), catalyzing the conversion of dihydrodipicolinate to tetrahydrodipicolinate. However, it was shown in E.coli that the substrate of the enzymatic reaction is not dihydrodipicolinate (DHDP) but in fact (2S,4S)-4-hydroxy-2,3,4,5-tetrahydrodipicolinic acid (HTPA), the product released by the DapA-catalyzed reaction.</text>
</comment>
<comment type="caution">
    <text evidence="18">The sequence shown here is derived from an EMBL/GenBank/DDBJ whole genome shotgun (WGS) entry which is preliminary data.</text>
</comment>
<feature type="binding site" evidence="12">
    <location>
        <begin position="145"/>
        <end position="146"/>
    </location>
    <ligand>
        <name>(S)-2,3,4,5-tetrahydrodipicolinate</name>
        <dbReference type="ChEBI" id="CHEBI:16845"/>
    </ligand>
</feature>
<feature type="domain" description="Dihydrodipicolinate reductase N-terminal" evidence="13">
    <location>
        <begin position="1"/>
        <end position="103"/>
    </location>
</feature>
<dbReference type="UniPathway" id="UPA00034">
    <property type="reaction ID" value="UER00018"/>
</dbReference>
<evidence type="ECO:0000256" key="1">
    <source>
        <dbReference type="ARBA" id="ARBA00006642"/>
    </source>
</evidence>
<dbReference type="GeneID" id="61273652"/>
<feature type="binding site" evidence="12">
    <location>
        <begin position="75"/>
        <end position="77"/>
    </location>
    <ligand>
        <name>NAD(+)</name>
        <dbReference type="ChEBI" id="CHEBI:57540"/>
    </ligand>
</feature>
<dbReference type="GO" id="GO:0005829">
    <property type="term" value="C:cytosol"/>
    <property type="evidence" value="ECO:0007669"/>
    <property type="project" value="TreeGrafter"/>
</dbReference>
<keyword evidence="4 12" id="KW-0220">Diaminopimelate biosynthesis</keyword>
<comment type="pathway">
    <text evidence="8 12">Amino-acid biosynthesis; L-lysine biosynthesis via DAP pathway; (S)-tetrahydrodipicolinate from L-aspartate: step 4/4.</text>
</comment>
<evidence type="ECO:0000256" key="5">
    <source>
        <dbReference type="ARBA" id="ARBA00023002"/>
    </source>
</evidence>
<dbReference type="NCBIfam" id="TIGR00036">
    <property type="entry name" value="dapB"/>
    <property type="match status" value="1"/>
</dbReference>
<keyword evidence="12" id="KW-0963">Cytoplasm</keyword>
<dbReference type="InterPro" id="IPR022663">
    <property type="entry name" value="DapB_C"/>
</dbReference>
<dbReference type="HAMAP" id="MF_00102">
    <property type="entry name" value="DapB"/>
    <property type="match status" value="1"/>
</dbReference>
<evidence type="ECO:0000313" key="15">
    <source>
        <dbReference type="EMBL" id="MCG4960306.1"/>
    </source>
</evidence>
<reference evidence="16" key="3">
    <citation type="submission" date="2023-01" db="EMBL/GenBank/DDBJ databases">
        <title>Human gut microbiome strain richness.</title>
        <authorList>
            <person name="Chen-Liaw A."/>
        </authorList>
    </citation>
    <scope>NUCLEOTIDE SEQUENCE</scope>
    <source>
        <strain evidence="16">RTP21484st1_B7_RTP21484_190118</strain>
    </source>
</reference>
<evidence type="ECO:0000256" key="9">
    <source>
        <dbReference type="ARBA" id="ARBA00038983"/>
    </source>
</evidence>
<keyword evidence="6 12" id="KW-0520">NAD</keyword>
<dbReference type="SUPFAM" id="SSF55347">
    <property type="entry name" value="Glyceraldehyde-3-phosphate dehydrogenase-like, C-terminal domain"/>
    <property type="match status" value="1"/>
</dbReference>
<dbReference type="GO" id="GO:0009089">
    <property type="term" value="P:lysine biosynthetic process via diaminopimelate"/>
    <property type="evidence" value="ECO:0007669"/>
    <property type="project" value="UniProtKB-UniRule"/>
</dbReference>
<evidence type="ECO:0000256" key="11">
    <source>
        <dbReference type="ARBA" id="ARBA00049396"/>
    </source>
</evidence>
<dbReference type="EMBL" id="QRYW01000020">
    <property type="protein sequence ID" value="RGV26086.1"/>
    <property type="molecule type" value="Genomic_DNA"/>
</dbReference>
<comment type="catalytic activity">
    <reaction evidence="10 12">
        <text>(S)-2,3,4,5-tetrahydrodipicolinate + NADP(+) + H2O = (2S,4S)-4-hydroxy-2,3,4,5-tetrahydrodipicolinate + NADPH + H(+)</text>
        <dbReference type="Rhea" id="RHEA:35331"/>
        <dbReference type="ChEBI" id="CHEBI:15377"/>
        <dbReference type="ChEBI" id="CHEBI:15378"/>
        <dbReference type="ChEBI" id="CHEBI:16845"/>
        <dbReference type="ChEBI" id="CHEBI:57783"/>
        <dbReference type="ChEBI" id="CHEBI:58349"/>
        <dbReference type="ChEBI" id="CHEBI:67139"/>
        <dbReference type="EC" id="1.17.1.8"/>
    </reaction>
</comment>
<reference evidence="15" key="2">
    <citation type="submission" date="2022-01" db="EMBL/GenBank/DDBJ databases">
        <title>Collection of gut derived symbiotic bacterial strains cultured from healthy donors.</title>
        <authorList>
            <person name="Lin H."/>
            <person name="Kohout C."/>
            <person name="Waligurski E."/>
            <person name="Pamer E.G."/>
        </authorList>
    </citation>
    <scope>NUCLEOTIDE SEQUENCE</scope>
    <source>
        <strain evidence="15">DFI.1.149</strain>
    </source>
</reference>
<comment type="subunit">
    <text evidence="12">Homotetramer.</text>
</comment>
<accession>A0A1Y4A0Q6</accession>
<gene>
    <name evidence="12 18" type="primary">dapB</name>
    <name evidence="18" type="ORF">DWW24_10420</name>
    <name evidence="17" type="ORF">DWW57_13840</name>
    <name evidence="19" type="ORF">DXA53_11800</name>
    <name evidence="15" type="ORF">L0P03_10665</name>
    <name evidence="16" type="ORF">PN645_07750</name>
</gene>
<organism evidence="18 20">
    <name type="scientific">Odoribacter splanchnicus</name>
    <dbReference type="NCBI Taxonomy" id="28118"/>
    <lineage>
        <taxon>Bacteria</taxon>
        <taxon>Pseudomonadati</taxon>
        <taxon>Bacteroidota</taxon>
        <taxon>Bacteroidia</taxon>
        <taxon>Bacteroidales</taxon>
        <taxon>Odoribacteraceae</taxon>
        <taxon>Odoribacter</taxon>
    </lineage>
</organism>
<sequence length="240" mass="26819">MRIALLGYGKMGKMIERIAIERGHEIVLIVDENNRAACTDEQLKQADVAIEFTMPAVAVENYKWCFDNGVPVVSGTTGWLERWDEVVACCREQQGGFFYASNFSIGVNIFFQLNKYLAKMMNGFNDYKVFIEETHHIHKLDAPSGTAITIAEGILGNHDGYRSWQLNEGRQMPADVLPVTARRIGEVPGIHAVTYKSEVDEIEIRHSAVSREGFARGAVLAAEFLKGKNGVLGMEDMLKF</sequence>
<dbReference type="AlphaFoldDB" id="A0A1Y4A0Q6"/>
<evidence type="ECO:0000256" key="7">
    <source>
        <dbReference type="ARBA" id="ARBA00023154"/>
    </source>
</evidence>
<evidence type="ECO:0000313" key="17">
    <source>
        <dbReference type="EMBL" id="RGU55052.1"/>
    </source>
</evidence>
<evidence type="ECO:0000256" key="3">
    <source>
        <dbReference type="ARBA" id="ARBA00022857"/>
    </source>
</evidence>
<keyword evidence="3 12" id="KW-0521">NADP</keyword>
<dbReference type="GO" id="GO:0050661">
    <property type="term" value="F:NADP binding"/>
    <property type="evidence" value="ECO:0007669"/>
    <property type="project" value="UniProtKB-UniRule"/>
</dbReference>
<comment type="similarity">
    <text evidence="1 12">Belongs to the DapB family.</text>
</comment>
<proteinExistence type="inferred from homology"/>
<evidence type="ECO:0000256" key="6">
    <source>
        <dbReference type="ARBA" id="ARBA00023027"/>
    </source>
</evidence>
<feature type="binding site" evidence="12">
    <location>
        <begin position="100"/>
        <end position="103"/>
    </location>
    <ligand>
        <name>NAD(+)</name>
        <dbReference type="ChEBI" id="CHEBI:57540"/>
    </ligand>
</feature>
<dbReference type="InterPro" id="IPR000846">
    <property type="entry name" value="DapB_N"/>
</dbReference>
<dbReference type="InterPro" id="IPR036291">
    <property type="entry name" value="NAD(P)-bd_dom_sf"/>
</dbReference>
<dbReference type="EMBL" id="JAKNDN010000019">
    <property type="protein sequence ID" value="MCG4960306.1"/>
    <property type="molecule type" value="Genomic_DNA"/>
</dbReference>
<dbReference type="Proteomes" id="UP000284243">
    <property type="component" value="Unassembled WGS sequence"/>
</dbReference>
<evidence type="ECO:0000256" key="10">
    <source>
        <dbReference type="ARBA" id="ARBA00049080"/>
    </source>
</evidence>
<evidence type="ECO:0000256" key="8">
    <source>
        <dbReference type="ARBA" id="ARBA00037922"/>
    </source>
</evidence>
<evidence type="ECO:0000256" key="2">
    <source>
        <dbReference type="ARBA" id="ARBA00022605"/>
    </source>
</evidence>
<evidence type="ECO:0000313" key="22">
    <source>
        <dbReference type="Proteomes" id="UP000284434"/>
    </source>
</evidence>
<dbReference type="CDD" id="cd02274">
    <property type="entry name" value="DHDPR_N"/>
    <property type="match status" value="1"/>
</dbReference>
<dbReference type="Gene3D" id="3.30.360.10">
    <property type="entry name" value="Dihydrodipicolinate Reductase, domain 2"/>
    <property type="match status" value="1"/>
</dbReference>
<dbReference type="PANTHER" id="PTHR20836">
    <property type="entry name" value="DIHYDRODIPICOLINATE REDUCTASE"/>
    <property type="match status" value="1"/>
</dbReference>
<feature type="active site" description="Proton donor/acceptor" evidence="12">
    <location>
        <position position="135"/>
    </location>
</feature>
<dbReference type="Pfam" id="PF01113">
    <property type="entry name" value="DapB_N"/>
    <property type="match status" value="1"/>
</dbReference>
<dbReference type="EC" id="1.17.1.8" evidence="9 12"/>
<evidence type="ECO:0000259" key="13">
    <source>
        <dbReference type="Pfam" id="PF01113"/>
    </source>
</evidence>
<dbReference type="InterPro" id="IPR023940">
    <property type="entry name" value="DHDPR_bac"/>
</dbReference>
<dbReference type="Proteomes" id="UP001212263">
    <property type="component" value="Unassembled WGS sequence"/>
</dbReference>
<dbReference type="Proteomes" id="UP001199750">
    <property type="component" value="Unassembled WGS sequence"/>
</dbReference>
<feature type="binding site" evidence="12">
    <location>
        <position position="41"/>
    </location>
    <ligand>
        <name>NAD(+)</name>
        <dbReference type="ChEBI" id="CHEBI:57540"/>
    </ligand>
</feature>
<dbReference type="EMBL" id="QSCO01000016">
    <property type="protein sequence ID" value="RGY05719.1"/>
    <property type="molecule type" value="Genomic_DNA"/>
</dbReference>
<dbReference type="EMBL" id="QRYC01000022">
    <property type="protein sequence ID" value="RGU55052.1"/>
    <property type="molecule type" value="Genomic_DNA"/>
</dbReference>
<evidence type="ECO:0000313" key="21">
    <source>
        <dbReference type="Proteomes" id="UP000284243"/>
    </source>
</evidence>
<evidence type="ECO:0000313" key="16">
    <source>
        <dbReference type="EMBL" id="MDB9222901.1"/>
    </source>
</evidence>
<keyword evidence="7 12" id="KW-0457">Lysine biosynthesis</keyword>
<dbReference type="PIRSF" id="PIRSF000161">
    <property type="entry name" value="DHPR"/>
    <property type="match status" value="1"/>
</dbReference>
<dbReference type="OMA" id="APKGRDY"/>
<protein>
    <recommendedName>
        <fullName evidence="9 12">4-hydroxy-tetrahydrodipicolinate reductase</fullName>
        <shortName evidence="12">HTPA reductase</shortName>
        <ecNumber evidence="9 12">1.17.1.8</ecNumber>
    </recommendedName>
</protein>
<feature type="active site" description="Proton donor" evidence="12">
    <location>
        <position position="139"/>
    </location>
</feature>
<dbReference type="Proteomes" id="UP000283426">
    <property type="component" value="Unassembled WGS sequence"/>
</dbReference>
<dbReference type="Pfam" id="PF05173">
    <property type="entry name" value="DapB_C"/>
    <property type="match status" value="1"/>
</dbReference>
<evidence type="ECO:0000256" key="12">
    <source>
        <dbReference type="HAMAP-Rule" id="MF_00102"/>
    </source>
</evidence>
<evidence type="ECO:0000313" key="18">
    <source>
        <dbReference type="EMBL" id="RGV26086.1"/>
    </source>
</evidence>
<dbReference type="Proteomes" id="UP000284434">
    <property type="component" value="Unassembled WGS sequence"/>
</dbReference>
<dbReference type="SUPFAM" id="SSF51735">
    <property type="entry name" value="NAD(P)-binding Rossmann-fold domains"/>
    <property type="match status" value="1"/>
</dbReference>
<dbReference type="GO" id="GO:0051287">
    <property type="term" value="F:NAD binding"/>
    <property type="evidence" value="ECO:0007669"/>
    <property type="project" value="UniProtKB-UniRule"/>
</dbReference>
<dbReference type="EMBL" id="JAQMRD010000007">
    <property type="protein sequence ID" value="MDB9222901.1"/>
    <property type="molecule type" value="Genomic_DNA"/>
</dbReference>
<comment type="catalytic activity">
    <reaction evidence="11 12">
        <text>(S)-2,3,4,5-tetrahydrodipicolinate + NAD(+) + H2O = (2S,4S)-4-hydroxy-2,3,4,5-tetrahydrodipicolinate + NADH + H(+)</text>
        <dbReference type="Rhea" id="RHEA:35323"/>
        <dbReference type="ChEBI" id="CHEBI:15377"/>
        <dbReference type="ChEBI" id="CHEBI:15378"/>
        <dbReference type="ChEBI" id="CHEBI:16845"/>
        <dbReference type="ChEBI" id="CHEBI:57540"/>
        <dbReference type="ChEBI" id="CHEBI:57945"/>
        <dbReference type="ChEBI" id="CHEBI:67139"/>
        <dbReference type="EC" id="1.17.1.8"/>
    </reaction>
</comment>
<dbReference type="Gene3D" id="3.40.50.720">
    <property type="entry name" value="NAD(P)-binding Rossmann-like Domain"/>
    <property type="match status" value="1"/>
</dbReference>
<evidence type="ECO:0000313" key="20">
    <source>
        <dbReference type="Proteomes" id="UP000283426"/>
    </source>
</evidence>
<dbReference type="GO" id="GO:0019877">
    <property type="term" value="P:diaminopimelate biosynthetic process"/>
    <property type="evidence" value="ECO:0007669"/>
    <property type="project" value="UniProtKB-UniRule"/>
</dbReference>
<name>A0A1Y4A0Q6_9BACT</name>
<keyword evidence="2 12" id="KW-0028">Amino-acid biosynthesis</keyword>
<comment type="subcellular location">
    <subcellularLocation>
        <location evidence="12">Cytoplasm</location>
    </subcellularLocation>
</comment>
<dbReference type="GO" id="GO:0016726">
    <property type="term" value="F:oxidoreductase activity, acting on CH or CH2 groups, NAD or NADP as acceptor"/>
    <property type="evidence" value="ECO:0007669"/>
    <property type="project" value="UniProtKB-UniRule"/>
</dbReference>
<evidence type="ECO:0000313" key="19">
    <source>
        <dbReference type="EMBL" id="RGY05719.1"/>
    </source>
</evidence>
<dbReference type="PANTHER" id="PTHR20836:SF0">
    <property type="entry name" value="4-HYDROXY-TETRAHYDRODIPICOLINATE REDUCTASE 1, CHLOROPLASTIC-RELATED"/>
    <property type="match status" value="1"/>
</dbReference>
<keyword evidence="5 12" id="KW-0560">Oxidoreductase</keyword>
<comment type="function">
    <text evidence="12">Catalyzes the conversion of 4-hydroxy-tetrahydrodipicolinate (HTPA) to tetrahydrodipicolinate.</text>
</comment>